<keyword evidence="2" id="KW-0472">Membrane</keyword>
<accession>A0A935C530</accession>
<evidence type="ECO:0000313" key="4">
    <source>
        <dbReference type="Proteomes" id="UP000633365"/>
    </source>
</evidence>
<evidence type="ECO:0000256" key="1">
    <source>
        <dbReference type="SAM" id="MobiDB-lite"/>
    </source>
</evidence>
<reference evidence="3" key="1">
    <citation type="submission" date="2021-01" db="EMBL/GenBank/DDBJ databases">
        <title>Genome public.</title>
        <authorList>
            <person name="Liu C."/>
            <person name="Sun Q."/>
        </authorList>
    </citation>
    <scope>NUCLEOTIDE SEQUENCE</scope>
    <source>
        <strain evidence="3">M6</strain>
    </source>
</reference>
<evidence type="ECO:0000313" key="3">
    <source>
        <dbReference type="EMBL" id="MBK6088803.1"/>
    </source>
</evidence>
<organism evidence="3 4">
    <name type="scientific">Ruminococcus difficilis</name>
    <dbReference type="NCBI Taxonomy" id="2763069"/>
    <lineage>
        <taxon>Bacteria</taxon>
        <taxon>Bacillati</taxon>
        <taxon>Bacillota</taxon>
        <taxon>Clostridia</taxon>
        <taxon>Eubacteriales</taxon>
        <taxon>Oscillospiraceae</taxon>
        <taxon>Ruminococcus</taxon>
    </lineage>
</organism>
<dbReference type="Proteomes" id="UP000633365">
    <property type="component" value="Unassembled WGS sequence"/>
</dbReference>
<feature type="transmembrane region" description="Helical" evidence="2">
    <location>
        <begin position="53"/>
        <end position="75"/>
    </location>
</feature>
<protein>
    <submittedName>
        <fullName evidence="3">Uncharacterized protein</fullName>
    </submittedName>
</protein>
<gene>
    <name evidence="3" type="ORF">JKK62_09115</name>
</gene>
<feature type="region of interest" description="Disordered" evidence="1">
    <location>
        <begin position="1"/>
        <end position="22"/>
    </location>
</feature>
<comment type="caution">
    <text evidence="3">The sequence shown here is derived from an EMBL/GenBank/DDBJ whole genome shotgun (WGS) entry which is preliminary data.</text>
</comment>
<dbReference type="EMBL" id="JAEQMG010000086">
    <property type="protein sequence ID" value="MBK6088803.1"/>
    <property type="molecule type" value="Genomic_DNA"/>
</dbReference>
<sequence>MEEKDMNVEMTEETVVDETTEAETAGSEAILKRKSCCKKTDEPDCKSKNPVCAAIAVGAACCMVLAAAGCALWFWKKCCEDK</sequence>
<keyword evidence="2" id="KW-0812">Transmembrane</keyword>
<evidence type="ECO:0000256" key="2">
    <source>
        <dbReference type="SAM" id="Phobius"/>
    </source>
</evidence>
<dbReference type="AlphaFoldDB" id="A0A935C530"/>
<keyword evidence="4" id="KW-1185">Reference proteome</keyword>
<proteinExistence type="predicted"/>
<feature type="compositionally biased region" description="Acidic residues" evidence="1">
    <location>
        <begin position="10"/>
        <end position="21"/>
    </location>
</feature>
<name>A0A935C530_9FIRM</name>
<keyword evidence="2" id="KW-1133">Transmembrane helix</keyword>
<dbReference type="RefSeq" id="WP_201427636.1">
    <property type="nucleotide sequence ID" value="NZ_JAEQMG010000086.1"/>
</dbReference>